<accession>E9DYY4</accession>
<proteinExistence type="predicted"/>
<keyword evidence="1" id="KW-0732">Signal</keyword>
<evidence type="ECO:0000313" key="2">
    <source>
        <dbReference type="EMBL" id="EFY91161.1"/>
    </source>
</evidence>
<evidence type="ECO:0000313" key="3">
    <source>
        <dbReference type="Proteomes" id="UP000002499"/>
    </source>
</evidence>
<dbReference type="InParanoid" id="E9DYY4"/>
<reference evidence="2 3" key="1">
    <citation type="journal article" date="2011" name="PLoS Genet.">
        <title>Genome sequencing and comparative transcriptomics of the model entomopathogenic fungi Metarhizium anisopliae and M. acridum.</title>
        <authorList>
            <person name="Gao Q."/>
            <person name="Jin K."/>
            <person name="Ying S.H."/>
            <person name="Zhang Y."/>
            <person name="Xiao G."/>
            <person name="Shang Y."/>
            <person name="Duan Z."/>
            <person name="Hu X."/>
            <person name="Xie X.Q."/>
            <person name="Zhou G."/>
            <person name="Peng G."/>
            <person name="Luo Z."/>
            <person name="Huang W."/>
            <person name="Wang B."/>
            <person name="Fang W."/>
            <person name="Wang S."/>
            <person name="Zhong Y."/>
            <person name="Ma L.J."/>
            <person name="St Leger R.J."/>
            <person name="Zhao G.P."/>
            <person name="Pei Y."/>
            <person name="Feng M.G."/>
            <person name="Xia Y."/>
            <person name="Wang C."/>
        </authorList>
    </citation>
    <scope>NUCLEOTIDE SEQUENCE [LARGE SCALE GENOMIC DNA]</scope>
    <source>
        <strain evidence="2 3">CQMa 102</strain>
    </source>
</reference>
<dbReference type="EMBL" id="GL698484">
    <property type="protein sequence ID" value="EFY91161.1"/>
    <property type="molecule type" value="Genomic_DNA"/>
</dbReference>
<dbReference type="OMA" id="WVAKNYE"/>
<evidence type="ECO:0008006" key="4">
    <source>
        <dbReference type="Google" id="ProtNLM"/>
    </source>
</evidence>
<feature type="chain" id="PRO_5003237965" description="Cerato-platanin" evidence="1">
    <location>
        <begin position="19"/>
        <end position="225"/>
    </location>
</feature>
<dbReference type="Proteomes" id="UP000002499">
    <property type="component" value="Unassembled WGS sequence"/>
</dbReference>
<name>E9DYY4_METAQ</name>
<sequence length="225" mass="24605">MLSSIATVIVALAAAISAERVIPKQGRGISVTPHAQYSSSIGVIGGRINTNRVAYWPYDFTCQDLCVKVSYQGRSLNLLRIDSSGAAHDISYDAWNYLGFGKSATEDPRQGGGIVMDFDVVPDDQCKDLLNDGKLPLSASNSMNYVSKCHQQQPGSWFSNNYELVNINDAISHYGWNEICTLDMNSGENQPKCPHQLADQHTPTGIEVVNIEYGTGKKNPKTDCK</sequence>
<dbReference type="eggNOG" id="ENOG502SHQD">
    <property type="taxonomic scope" value="Eukaryota"/>
</dbReference>
<dbReference type="PANTHER" id="PTHR38850:SF2">
    <property type="entry name" value="CERATO-PLATANIN"/>
    <property type="match status" value="1"/>
</dbReference>
<keyword evidence="3" id="KW-1185">Reference proteome</keyword>
<dbReference type="PANTHER" id="PTHR38850">
    <property type="entry name" value="CERATO-PLATANIN"/>
    <property type="match status" value="1"/>
</dbReference>
<evidence type="ECO:0000256" key="1">
    <source>
        <dbReference type="SAM" id="SignalP"/>
    </source>
</evidence>
<feature type="signal peptide" evidence="1">
    <location>
        <begin position="1"/>
        <end position="18"/>
    </location>
</feature>
<organism evidence="3">
    <name type="scientific">Metarhizium acridum (strain CQMa 102)</name>
    <dbReference type="NCBI Taxonomy" id="655827"/>
    <lineage>
        <taxon>Eukaryota</taxon>
        <taxon>Fungi</taxon>
        <taxon>Dikarya</taxon>
        <taxon>Ascomycota</taxon>
        <taxon>Pezizomycotina</taxon>
        <taxon>Sordariomycetes</taxon>
        <taxon>Hypocreomycetidae</taxon>
        <taxon>Hypocreales</taxon>
        <taxon>Clavicipitaceae</taxon>
        <taxon>Metarhizium</taxon>
    </lineage>
</organism>
<gene>
    <name evidence="2" type="ORF">MAC_02832</name>
</gene>
<dbReference type="KEGG" id="maw:19247143"/>
<dbReference type="HOGENOM" id="CLU_083928_1_0_1"/>
<dbReference type="AlphaFoldDB" id="E9DYY4"/>
<dbReference type="GeneID" id="19247143"/>
<dbReference type="OrthoDB" id="5370830at2759"/>
<protein>
    <recommendedName>
        <fullName evidence="4">Cerato-platanin</fullName>
    </recommendedName>
</protein>
<dbReference type="STRING" id="655827.E9DYY4"/>